<dbReference type="Gene3D" id="3.40.970.10">
    <property type="entry name" value="Ribonuclease H1, N-terminal domain"/>
    <property type="match status" value="2"/>
</dbReference>
<proteinExistence type="predicted"/>
<evidence type="ECO:0000256" key="1">
    <source>
        <dbReference type="SAM" id="MobiDB-lite"/>
    </source>
</evidence>
<accession>A0A166AMQ8</accession>
<sequence>MPVTPIPDYITKDPHYLALLATVQRLDLQIKNRGGGDLGHRTPEPNPNSAPSTTSPTISWALNRLPRPSSSSKPIYVNVIDDSSDDSEGREYLRDEKARKDARRVQRRAKREGKKRSTSPSPPSPPPTLPLHPESWATDEELDTLMATVSLNEHDAVVHSRPSTPPNPKPSPGSPTSYHVASPSRIGAVDNWHTAGNLTQGVPGARVRRTAAAVASPKKPKAKAYIVYQGRDIGVFTKWDPVERSTLGISAAVYESFPDILYATRSWLLALRMKVVRILAADVAYPPCEAFLTPVVEALLTLPEDHFGQRFYVVSQGKCPGVYPFWGLAGSQVKLVPNTICKQYLSREEALAARQRAHDEGVVRAL</sequence>
<dbReference type="InterPro" id="IPR037056">
    <property type="entry name" value="RNase_H1_N_sf"/>
</dbReference>
<feature type="compositionally biased region" description="Basic and acidic residues" evidence="1">
    <location>
        <begin position="87"/>
        <end position="99"/>
    </location>
</feature>
<feature type="compositionally biased region" description="Basic residues" evidence="1">
    <location>
        <begin position="100"/>
        <end position="117"/>
    </location>
</feature>
<feature type="compositionally biased region" description="Pro residues" evidence="1">
    <location>
        <begin position="120"/>
        <end position="130"/>
    </location>
</feature>
<feature type="compositionally biased region" description="Pro residues" evidence="1">
    <location>
        <begin position="163"/>
        <end position="173"/>
    </location>
</feature>
<evidence type="ECO:0000259" key="2">
    <source>
        <dbReference type="Pfam" id="PF01693"/>
    </source>
</evidence>
<keyword evidence="4" id="KW-1185">Reference proteome</keyword>
<protein>
    <recommendedName>
        <fullName evidence="2">Ribonuclease H1 N-terminal domain-containing protein</fullName>
    </recommendedName>
</protein>
<feature type="region of interest" description="Disordered" evidence="1">
    <location>
        <begin position="155"/>
        <end position="182"/>
    </location>
</feature>
<dbReference type="InterPro" id="IPR009027">
    <property type="entry name" value="Ribosomal_bL9/RNase_H1_N"/>
</dbReference>
<organism evidence="3 4">
    <name type="scientific">Athelia psychrophila</name>
    <dbReference type="NCBI Taxonomy" id="1759441"/>
    <lineage>
        <taxon>Eukaryota</taxon>
        <taxon>Fungi</taxon>
        <taxon>Dikarya</taxon>
        <taxon>Basidiomycota</taxon>
        <taxon>Agaricomycotina</taxon>
        <taxon>Agaricomycetes</taxon>
        <taxon>Agaricomycetidae</taxon>
        <taxon>Atheliales</taxon>
        <taxon>Atheliaceae</taxon>
        <taxon>Athelia</taxon>
    </lineage>
</organism>
<dbReference type="AlphaFoldDB" id="A0A166AMQ8"/>
<dbReference type="EMBL" id="KV417658">
    <property type="protein sequence ID" value="KZP11772.1"/>
    <property type="molecule type" value="Genomic_DNA"/>
</dbReference>
<reference evidence="3 4" key="1">
    <citation type="journal article" date="2016" name="Mol. Biol. Evol.">
        <title>Comparative Genomics of Early-Diverging Mushroom-Forming Fungi Provides Insights into the Origins of Lignocellulose Decay Capabilities.</title>
        <authorList>
            <person name="Nagy L.G."/>
            <person name="Riley R."/>
            <person name="Tritt A."/>
            <person name="Adam C."/>
            <person name="Daum C."/>
            <person name="Floudas D."/>
            <person name="Sun H."/>
            <person name="Yadav J.S."/>
            <person name="Pangilinan J."/>
            <person name="Larsson K.H."/>
            <person name="Matsuura K."/>
            <person name="Barry K."/>
            <person name="Labutti K."/>
            <person name="Kuo R."/>
            <person name="Ohm R.A."/>
            <person name="Bhattacharya S.S."/>
            <person name="Shirouzu T."/>
            <person name="Yoshinaga Y."/>
            <person name="Martin F.M."/>
            <person name="Grigoriev I.V."/>
            <person name="Hibbett D.S."/>
        </authorList>
    </citation>
    <scope>NUCLEOTIDE SEQUENCE [LARGE SCALE GENOMIC DNA]</scope>
    <source>
        <strain evidence="3 4">CBS 109695</strain>
    </source>
</reference>
<dbReference type="Proteomes" id="UP000076532">
    <property type="component" value="Unassembled WGS sequence"/>
</dbReference>
<dbReference type="SUPFAM" id="SSF55658">
    <property type="entry name" value="L9 N-domain-like"/>
    <property type="match status" value="2"/>
</dbReference>
<evidence type="ECO:0000313" key="3">
    <source>
        <dbReference type="EMBL" id="KZP11772.1"/>
    </source>
</evidence>
<feature type="compositionally biased region" description="Low complexity" evidence="1">
    <location>
        <begin position="47"/>
        <end position="59"/>
    </location>
</feature>
<gene>
    <name evidence="3" type="ORF">FIBSPDRAFT_962040</name>
</gene>
<dbReference type="InterPro" id="IPR011320">
    <property type="entry name" value="RNase_H1_N"/>
</dbReference>
<dbReference type="Pfam" id="PF01693">
    <property type="entry name" value="Cauli_VI"/>
    <property type="match status" value="2"/>
</dbReference>
<dbReference type="OrthoDB" id="3270804at2759"/>
<feature type="domain" description="Ribonuclease H1 N-terminal" evidence="2">
    <location>
        <begin position="223"/>
        <end position="259"/>
    </location>
</feature>
<feature type="region of interest" description="Disordered" evidence="1">
    <location>
        <begin position="32"/>
        <end position="134"/>
    </location>
</feature>
<feature type="domain" description="Ribonuclease H1 N-terminal" evidence="2">
    <location>
        <begin position="310"/>
        <end position="352"/>
    </location>
</feature>
<name>A0A166AMQ8_9AGAM</name>
<evidence type="ECO:0000313" key="4">
    <source>
        <dbReference type="Proteomes" id="UP000076532"/>
    </source>
</evidence>